<evidence type="ECO:0000256" key="1">
    <source>
        <dbReference type="SAM" id="SignalP"/>
    </source>
</evidence>
<name>A0ABX1GJ54_9GAMM</name>
<gene>
    <name evidence="3" type="ORF">HCU74_16400</name>
</gene>
<reference evidence="3 4" key="1">
    <citation type="submission" date="2020-04" db="EMBL/GenBank/DDBJ databases">
        <authorList>
            <person name="Yoon J."/>
        </authorList>
    </citation>
    <scope>NUCLEOTIDE SEQUENCE [LARGE SCALE GENOMIC DNA]</scope>
    <source>
        <strain evidence="3 4">KMU-166</strain>
    </source>
</reference>
<protein>
    <submittedName>
        <fullName evidence="3">Alginate export family protein</fullName>
    </submittedName>
</protein>
<feature type="domain" description="Alginate export" evidence="2">
    <location>
        <begin position="39"/>
        <end position="258"/>
    </location>
</feature>
<evidence type="ECO:0000313" key="4">
    <source>
        <dbReference type="Proteomes" id="UP000765845"/>
    </source>
</evidence>
<dbReference type="Pfam" id="PF13372">
    <property type="entry name" value="Alginate_exp"/>
    <property type="match status" value="1"/>
</dbReference>
<feature type="chain" id="PRO_5045932329" evidence="1">
    <location>
        <begin position="25"/>
        <end position="402"/>
    </location>
</feature>
<comment type="caution">
    <text evidence="3">The sequence shown here is derived from an EMBL/GenBank/DDBJ whole genome shotgun (WGS) entry which is preliminary data.</text>
</comment>
<sequence length="402" mass="43141">MKSFELKALSASIFLLSAMSAAQGAETVSEALAEGKVYGDLRLRYESVEDDNAATDDATALTLRTKLGYNSGSVNGFSTTLEFEDSRIVAGEGDYTVGPAGYNPGEYSVIADPETTELDQAFVKYKSGSFVAKLGRQVITYDGHRFIGHVGWRQDRQTFDGLTMSYQPSEKLTLNYGYVEQRNRIFAEAADLDSKDHFMNVAYDTAIGKVTAYAYMLELDIPAENGLDTVGVSLKGAKASGDTKFLYAAEYATQSAESAAGDADTSYMLLEGGVVAGGLTTKIGYEVLGSDDGTVGFATPLATLHKFNGWADLFIGTPGAGLVDLYASVGGSLAGGQWGLVYHEFSADEDTPTMSDYGSEIDVVYSRKFAKSYNAGIKYAAYSADDFGVDTNKLWVWMGVSF</sequence>
<accession>A0ABX1GJ54</accession>
<dbReference type="Gene3D" id="2.40.160.10">
    <property type="entry name" value="Porin"/>
    <property type="match status" value="1"/>
</dbReference>
<dbReference type="EMBL" id="JAAWWK010000006">
    <property type="protein sequence ID" value="NKI18990.1"/>
    <property type="molecule type" value="Genomic_DNA"/>
</dbReference>
<dbReference type="InterPro" id="IPR025388">
    <property type="entry name" value="Alginate_export_dom"/>
</dbReference>
<feature type="signal peptide" evidence="1">
    <location>
        <begin position="1"/>
        <end position="24"/>
    </location>
</feature>
<keyword evidence="4" id="KW-1185">Reference proteome</keyword>
<evidence type="ECO:0000313" key="3">
    <source>
        <dbReference type="EMBL" id="NKI18990.1"/>
    </source>
</evidence>
<proteinExistence type="predicted"/>
<dbReference type="RefSeq" id="WP_168451498.1">
    <property type="nucleotide sequence ID" value="NZ_JAAWWK010000006.1"/>
</dbReference>
<dbReference type="Proteomes" id="UP000765845">
    <property type="component" value="Unassembled WGS sequence"/>
</dbReference>
<dbReference type="InterPro" id="IPR023614">
    <property type="entry name" value="Porin_dom_sf"/>
</dbReference>
<evidence type="ECO:0000259" key="2">
    <source>
        <dbReference type="Pfam" id="PF13372"/>
    </source>
</evidence>
<keyword evidence="1" id="KW-0732">Signal</keyword>
<organism evidence="3 4">
    <name type="scientific">Spongiibacter thalassae</name>
    <dbReference type="NCBI Taxonomy" id="2721624"/>
    <lineage>
        <taxon>Bacteria</taxon>
        <taxon>Pseudomonadati</taxon>
        <taxon>Pseudomonadota</taxon>
        <taxon>Gammaproteobacteria</taxon>
        <taxon>Cellvibrionales</taxon>
        <taxon>Spongiibacteraceae</taxon>
        <taxon>Spongiibacter</taxon>
    </lineage>
</organism>